<dbReference type="Pfam" id="PF07811">
    <property type="entry name" value="TadE"/>
    <property type="match status" value="1"/>
</dbReference>
<dbReference type="Proteomes" id="UP001317742">
    <property type="component" value="Chromosome"/>
</dbReference>
<proteinExistence type="predicted"/>
<name>A0ABN6S899_9BACT</name>
<organism evidence="2 3">
    <name type="scientific">Pseudodesulfovibrio nedwellii</name>
    <dbReference type="NCBI Taxonomy" id="2973072"/>
    <lineage>
        <taxon>Bacteria</taxon>
        <taxon>Pseudomonadati</taxon>
        <taxon>Thermodesulfobacteriota</taxon>
        <taxon>Desulfovibrionia</taxon>
        <taxon>Desulfovibrionales</taxon>
        <taxon>Desulfovibrionaceae</taxon>
    </lineage>
</organism>
<keyword evidence="3" id="KW-1185">Reference proteome</keyword>
<accession>A0ABN6S899</accession>
<dbReference type="RefSeq" id="WP_281761069.1">
    <property type="nucleotide sequence ID" value="NZ_AP026709.1"/>
</dbReference>
<evidence type="ECO:0000313" key="2">
    <source>
        <dbReference type="EMBL" id="BDQ38573.1"/>
    </source>
</evidence>
<evidence type="ECO:0000313" key="3">
    <source>
        <dbReference type="Proteomes" id="UP001317742"/>
    </source>
</evidence>
<sequence length="131" mass="13989">MKNKDTKRQGLAAVELALMLPVLALLLMLLVEGANAIHTYSSLIEASREGARHVLLEGSDADVEALVAALVTDIDSADLNTNVTTDTVSQTVTVEVSYQYELFGNASSTTPIGESNDNSFQFVAQTTMPMP</sequence>
<evidence type="ECO:0000259" key="1">
    <source>
        <dbReference type="Pfam" id="PF07811"/>
    </source>
</evidence>
<dbReference type="InterPro" id="IPR012495">
    <property type="entry name" value="TadE-like_dom"/>
</dbReference>
<gene>
    <name evidence="2" type="ORF">SYK_29330</name>
</gene>
<feature type="domain" description="TadE-like" evidence="1">
    <location>
        <begin position="10"/>
        <end position="52"/>
    </location>
</feature>
<dbReference type="EMBL" id="AP026709">
    <property type="protein sequence ID" value="BDQ38573.1"/>
    <property type="molecule type" value="Genomic_DNA"/>
</dbReference>
<protein>
    <recommendedName>
        <fullName evidence="1">TadE-like domain-containing protein</fullName>
    </recommendedName>
</protein>
<reference evidence="2 3" key="1">
    <citation type="submission" date="2022-08" db="EMBL/GenBank/DDBJ databases">
        <title>Genome Sequence of the sulphate-reducing bacterium, Pseudodesulfovibrio sp. SYK.</title>
        <authorList>
            <person name="Kondo R."/>
            <person name="Kataoka T."/>
        </authorList>
    </citation>
    <scope>NUCLEOTIDE SEQUENCE [LARGE SCALE GENOMIC DNA]</scope>
    <source>
        <strain evidence="2 3">SYK</strain>
    </source>
</reference>